<protein>
    <submittedName>
        <fullName evidence="2">Uncharacterized protein</fullName>
    </submittedName>
</protein>
<name>A0A7S0JF51_9EUKA</name>
<sequence>MSSADGFEICLNALEQMKLNERVIEALQQTNKLLLSQLEDALDYRKEDLARRPTSGATPTSSAKRSADEVEQHELAKRWSRCREEARASEAEELEAAEDEAGAVVLFRSTACDDEPMDLGDDADGHPQEYNESVLQRFIDMLRNDDAWRSPVDVARQVAALERLCGELIVPRDLRLAGSFCSRPPLITRASTTGSICSTDSFPRSSMCSADSRLHSPSLMQSSTHSADSFLRASLASPTSSGSSCLISQDQIA</sequence>
<feature type="compositionally biased region" description="Polar residues" evidence="1">
    <location>
        <begin position="55"/>
        <end position="64"/>
    </location>
</feature>
<evidence type="ECO:0000313" key="2">
    <source>
        <dbReference type="EMBL" id="CAD8549486.1"/>
    </source>
</evidence>
<feature type="region of interest" description="Disordered" evidence="1">
    <location>
        <begin position="46"/>
        <end position="72"/>
    </location>
</feature>
<organism evidence="2">
    <name type="scientific">Calcidiscus leptoporus</name>
    <dbReference type="NCBI Taxonomy" id="127549"/>
    <lineage>
        <taxon>Eukaryota</taxon>
        <taxon>Haptista</taxon>
        <taxon>Haptophyta</taxon>
        <taxon>Prymnesiophyceae</taxon>
        <taxon>Coccolithales</taxon>
        <taxon>Calcidiscaceae</taxon>
        <taxon>Calcidiscus</taxon>
    </lineage>
</organism>
<evidence type="ECO:0000256" key="1">
    <source>
        <dbReference type="SAM" id="MobiDB-lite"/>
    </source>
</evidence>
<gene>
    <name evidence="2" type="ORF">CLEP1334_LOCUS24776</name>
</gene>
<accession>A0A7S0JF51</accession>
<reference evidence="2" key="1">
    <citation type="submission" date="2021-01" db="EMBL/GenBank/DDBJ databases">
        <authorList>
            <person name="Corre E."/>
            <person name="Pelletier E."/>
            <person name="Niang G."/>
            <person name="Scheremetjew M."/>
            <person name="Finn R."/>
            <person name="Kale V."/>
            <person name="Holt S."/>
            <person name="Cochrane G."/>
            <person name="Meng A."/>
            <person name="Brown T."/>
            <person name="Cohen L."/>
        </authorList>
    </citation>
    <scope>NUCLEOTIDE SEQUENCE</scope>
    <source>
        <strain evidence="2">RCC1130</strain>
    </source>
</reference>
<dbReference type="AlphaFoldDB" id="A0A7S0JF51"/>
<dbReference type="EMBL" id="HBER01049372">
    <property type="protein sequence ID" value="CAD8549486.1"/>
    <property type="molecule type" value="Transcribed_RNA"/>
</dbReference>
<proteinExistence type="predicted"/>